<dbReference type="InterPro" id="IPR045028">
    <property type="entry name" value="DinG/Rad3-like"/>
</dbReference>
<comment type="cofactor">
    <cofactor evidence="1">
        <name>[4Fe-4S] cluster</name>
        <dbReference type="ChEBI" id="CHEBI:49883"/>
    </cofactor>
</comment>
<dbReference type="Pfam" id="PF13307">
    <property type="entry name" value="Helicase_C_2"/>
    <property type="match status" value="1"/>
</dbReference>
<evidence type="ECO:0000256" key="2">
    <source>
        <dbReference type="ARBA" id="ARBA00038058"/>
    </source>
</evidence>
<name>A0A0F0KR48_9MICO</name>
<dbReference type="PANTHER" id="PTHR11472:SF34">
    <property type="entry name" value="REGULATOR OF TELOMERE ELONGATION HELICASE 1"/>
    <property type="match status" value="1"/>
</dbReference>
<dbReference type="InterPro" id="IPR014001">
    <property type="entry name" value="Helicase_ATP-bd"/>
</dbReference>
<dbReference type="RefSeq" id="WP_045263600.1">
    <property type="nucleotide sequence ID" value="NZ_JYIV01000024.1"/>
</dbReference>
<dbReference type="GO" id="GO:0006139">
    <property type="term" value="P:nucleobase-containing compound metabolic process"/>
    <property type="evidence" value="ECO:0007669"/>
    <property type="project" value="InterPro"/>
</dbReference>
<dbReference type="GO" id="GO:0003676">
    <property type="term" value="F:nucleic acid binding"/>
    <property type="evidence" value="ECO:0007669"/>
    <property type="project" value="InterPro"/>
</dbReference>
<dbReference type="InterPro" id="IPR006555">
    <property type="entry name" value="ATP-dep_Helicase_C"/>
</dbReference>
<dbReference type="InterPro" id="IPR011545">
    <property type="entry name" value="DEAD/DEAH_box_helicase_dom"/>
</dbReference>
<dbReference type="AlphaFoldDB" id="A0A0F0KR48"/>
<dbReference type="InterPro" id="IPR027417">
    <property type="entry name" value="P-loop_NTPase"/>
</dbReference>
<dbReference type="GO" id="GO:0043139">
    <property type="term" value="F:5'-3' DNA helicase activity"/>
    <property type="evidence" value="ECO:0007669"/>
    <property type="project" value="UniProtKB-EC"/>
</dbReference>
<dbReference type="SMART" id="SM00487">
    <property type="entry name" value="DEXDc"/>
    <property type="match status" value="1"/>
</dbReference>
<comment type="caution">
    <text evidence="6">The sequence shown here is derived from an EMBL/GenBank/DDBJ whole genome shotgun (WGS) entry which is preliminary data.</text>
</comment>
<comment type="catalytic activity">
    <reaction evidence="4">
        <text>ATP + H2O = ADP + phosphate + H(+)</text>
        <dbReference type="Rhea" id="RHEA:13065"/>
        <dbReference type="ChEBI" id="CHEBI:15377"/>
        <dbReference type="ChEBI" id="CHEBI:15378"/>
        <dbReference type="ChEBI" id="CHEBI:30616"/>
        <dbReference type="ChEBI" id="CHEBI:43474"/>
        <dbReference type="ChEBI" id="CHEBI:456216"/>
        <dbReference type="EC" id="5.6.2.3"/>
    </reaction>
</comment>
<dbReference type="EMBL" id="JYIV01000024">
    <property type="protein sequence ID" value="KJL22954.1"/>
    <property type="molecule type" value="Genomic_DNA"/>
</dbReference>
<accession>A0A0F0KR48</accession>
<dbReference type="GO" id="GO:0016887">
    <property type="term" value="F:ATP hydrolysis activity"/>
    <property type="evidence" value="ECO:0007669"/>
    <property type="project" value="RHEA"/>
</dbReference>
<dbReference type="PROSITE" id="PS51192">
    <property type="entry name" value="HELICASE_ATP_BIND_1"/>
    <property type="match status" value="1"/>
</dbReference>
<protein>
    <recommendedName>
        <fullName evidence="3">DNA 5'-3' helicase</fullName>
        <ecNumber evidence="3">5.6.2.3</ecNumber>
    </recommendedName>
</protein>
<comment type="similarity">
    <text evidence="2">Belongs to the helicase family. DinG subfamily.</text>
</comment>
<feature type="domain" description="Helicase ATP-binding" evidence="5">
    <location>
        <begin position="45"/>
        <end position="315"/>
    </location>
</feature>
<proteinExistence type="inferred from homology"/>
<dbReference type="Pfam" id="PF00270">
    <property type="entry name" value="DEAD"/>
    <property type="match status" value="1"/>
</dbReference>
<keyword evidence="6" id="KW-0413">Isomerase</keyword>
<dbReference type="Proteomes" id="UP000033725">
    <property type="component" value="Unassembled WGS sequence"/>
</dbReference>
<dbReference type="SUPFAM" id="SSF52540">
    <property type="entry name" value="P-loop containing nucleoside triphosphate hydrolases"/>
    <property type="match status" value="1"/>
</dbReference>
<evidence type="ECO:0000256" key="3">
    <source>
        <dbReference type="ARBA" id="ARBA00044969"/>
    </source>
</evidence>
<reference evidence="6 7" key="1">
    <citation type="submission" date="2015-02" db="EMBL/GenBank/DDBJ databases">
        <title>Draft genome sequences of ten Microbacterium spp. with emphasis on heavy metal contaminated environments.</title>
        <authorList>
            <person name="Corretto E."/>
        </authorList>
    </citation>
    <scope>NUCLEOTIDE SEQUENCE [LARGE SCALE GENOMIC DNA]</scope>
    <source>
        <strain evidence="6 7">BEL163</strain>
    </source>
</reference>
<dbReference type="OrthoDB" id="366844at2"/>
<dbReference type="GO" id="GO:0005524">
    <property type="term" value="F:ATP binding"/>
    <property type="evidence" value="ECO:0007669"/>
    <property type="project" value="InterPro"/>
</dbReference>
<gene>
    <name evidence="6" type="primary">rgy</name>
    <name evidence="6" type="ORF">RN51_01700</name>
</gene>
<dbReference type="EC" id="5.6.2.3" evidence="3"/>
<evidence type="ECO:0000313" key="6">
    <source>
        <dbReference type="EMBL" id="KJL22954.1"/>
    </source>
</evidence>
<evidence type="ECO:0000259" key="5">
    <source>
        <dbReference type="PROSITE" id="PS51192"/>
    </source>
</evidence>
<dbReference type="Gene3D" id="3.40.50.300">
    <property type="entry name" value="P-loop containing nucleotide triphosphate hydrolases"/>
    <property type="match status" value="2"/>
</dbReference>
<dbReference type="PANTHER" id="PTHR11472">
    <property type="entry name" value="DNA REPAIR DEAD HELICASE RAD3/XP-D SUBFAMILY MEMBER"/>
    <property type="match status" value="1"/>
</dbReference>
<organism evidence="6 7">
    <name type="scientific">Microbacterium oxydans</name>
    <dbReference type="NCBI Taxonomy" id="82380"/>
    <lineage>
        <taxon>Bacteria</taxon>
        <taxon>Bacillati</taxon>
        <taxon>Actinomycetota</taxon>
        <taxon>Actinomycetes</taxon>
        <taxon>Micrococcales</taxon>
        <taxon>Microbacteriaceae</taxon>
        <taxon>Microbacterium</taxon>
    </lineage>
</organism>
<dbReference type="PATRIC" id="fig|82380.10.peg.1709"/>
<evidence type="ECO:0000256" key="4">
    <source>
        <dbReference type="ARBA" id="ARBA00048954"/>
    </source>
</evidence>
<evidence type="ECO:0000313" key="7">
    <source>
        <dbReference type="Proteomes" id="UP000033725"/>
    </source>
</evidence>
<sequence>MAFKKGPAPELRAETPEKLFPLLPRTGENSEGLWSQQTDLMRAYISKRVTAKDLSIELPTGTGKTLTGLLIADWRRREGKGRAIFACPTRQLVKQVMQAAAKEGIPVVDLSGPFGDWDASAKTSYERARAVAVTTYSAIFNTSPKLIDADVIVFDDAHAGEQYVSHAYTVEVSRAKHNDIYTAVLEAVRSTLSPDRYSQLIMNNPGSGTRELVDALFLAQHEDWIEPLSNALNLFGKKDDGAARSAMFARRAIDGHLSSCTLYLSWNRMEIRPATPPTFENTLFTNANQRIYLSATMGAAGELERAFGRPSIKKLSLPPEAPTPRSGRRFLVFPHHVDSVDPEAFTKTLLAKMGKAVIIAPSDHEAEKAEEVLVPDGWSVFHKGDVEESFDTFASATDAAAVLANRYDGIDLPGDACRAVTLYGFPGTTNLQERFYKSRARSSSVTDERVRSRVVQGIGRCTRHRSDWALVVIADSETTTYLSRPEVTRAFPPELQAEIQFGLEQSETTPDEVLENVDAFLEQGTNWRDNAEKDITTNLTSVRQVVPAAADALARAARFEVESLESQWHEDWKTAADKLHDAATALGSARDARGYRATLLFRAAVLMDKAGRLREDPALASAADALADQAVRAATPATWMNSYLPFAGRTAMTASPAFTSAVVRLSAYIGDVGTPARLSQIISETISGLGAIDHGTYEPALSALGKLVGADASKPTGDARTDSQWCWDDHLWLSLEAKSEHVPEGLIGAEDVRQVNGHLGLVAHDRDVAAIPTGSAAVMISPRTLVNRTAMALAEPGTWRVTPANVLALAVDVERLWSHLQTLRTLDVKARRAPVAEALKNARLTPEDIVDRLTLTPLGDENSASE</sequence>
<evidence type="ECO:0000256" key="1">
    <source>
        <dbReference type="ARBA" id="ARBA00001966"/>
    </source>
</evidence>
<dbReference type="SMART" id="SM00491">
    <property type="entry name" value="HELICc2"/>
    <property type="match status" value="1"/>
</dbReference>